<gene>
    <name evidence="2" type="ORF">CEURO_LOCUS21682</name>
</gene>
<dbReference type="Pfam" id="PF13966">
    <property type="entry name" value="zf-RVT"/>
    <property type="match status" value="1"/>
</dbReference>
<accession>A0A9P0ZZA4</accession>
<organism evidence="2 3">
    <name type="scientific">Cuscuta europaea</name>
    <name type="common">European dodder</name>
    <dbReference type="NCBI Taxonomy" id="41803"/>
    <lineage>
        <taxon>Eukaryota</taxon>
        <taxon>Viridiplantae</taxon>
        <taxon>Streptophyta</taxon>
        <taxon>Embryophyta</taxon>
        <taxon>Tracheophyta</taxon>
        <taxon>Spermatophyta</taxon>
        <taxon>Magnoliopsida</taxon>
        <taxon>eudicotyledons</taxon>
        <taxon>Gunneridae</taxon>
        <taxon>Pentapetalae</taxon>
        <taxon>asterids</taxon>
        <taxon>lamiids</taxon>
        <taxon>Solanales</taxon>
        <taxon>Convolvulaceae</taxon>
        <taxon>Cuscuteae</taxon>
        <taxon>Cuscuta</taxon>
        <taxon>Cuscuta subgen. Cuscuta</taxon>
    </lineage>
</organism>
<dbReference type="InterPro" id="IPR026960">
    <property type="entry name" value="RVT-Znf"/>
</dbReference>
<feature type="domain" description="Reverse transcriptase zinc-binding" evidence="1">
    <location>
        <begin position="1"/>
        <end position="54"/>
    </location>
</feature>
<keyword evidence="3" id="KW-1185">Reference proteome</keyword>
<protein>
    <recommendedName>
        <fullName evidence="1">Reverse transcriptase zinc-binding domain-containing protein</fullName>
    </recommendedName>
</protein>
<reference evidence="2" key="1">
    <citation type="submission" date="2022-07" db="EMBL/GenBank/DDBJ databases">
        <authorList>
            <person name="Macas J."/>
            <person name="Novak P."/>
            <person name="Neumann P."/>
        </authorList>
    </citation>
    <scope>NUCLEOTIDE SEQUENCE</scope>
</reference>
<dbReference type="OrthoDB" id="1110547at2759"/>
<comment type="caution">
    <text evidence="2">The sequence shown here is derived from an EMBL/GenBank/DDBJ whole genome shotgun (WGS) entry which is preliminary data.</text>
</comment>
<evidence type="ECO:0000313" key="3">
    <source>
        <dbReference type="Proteomes" id="UP001152484"/>
    </source>
</evidence>
<dbReference type="Proteomes" id="UP001152484">
    <property type="component" value="Unassembled WGS sequence"/>
</dbReference>
<dbReference type="EMBL" id="CAMAPE010000074">
    <property type="protein sequence ID" value="CAH9117778.1"/>
    <property type="molecule type" value="Genomic_DNA"/>
</dbReference>
<proteinExistence type="predicted"/>
<evidence type="ECO:0000313" key="2">
    <source>
        <dbReference type="EMBL" id="CAH9117778.1"/>
    </source>
</evidence>
<dbReference type="AlphaFoldDB" id="A0A9P0ZZA4"/>
<sequence>MKLFFWQVMTKVLPTTENLRRRRVDVPSECQVCNSESESTLHFSNNCSIITELWAKLGLNFQQQYTSMSEWVQFVFDRLSEEKLCVLISTLWRIWKARNDVVWRGDQSNFDQVIAAGAATMHRWRTAQEVDGQLPQARDARPRWSKPAMGVIKINVGALDDRRGTRSWGWVVRDDKGTFFHGGSETWT</sequence>
<name>A0A9P0ZZA4_CUSEU</name>
<evidence type="ECO:0000259" key="1">
    <source>
        <dbReference type="Pfam" id="PF13966"/>
    </source>
</evidence>